<evidence type="ECO:0000259" key="6">
    <source>
        <dbReference type="PROSITE" id="PS50977"/>
    </source>
</evidence>
<dbReference type="Pfam" id="PF17932">
    <property type="entry name" value="TetR_C_24"/>
    <property type="match status" value="1"/>
</dbReference>
<proteinExistence type="predicted"/>
<feature type="region of interest" description="Disordered" evidence="5">
    <location>
        <begin position="210"/>
        <end position="231"/>
    </location>
</feature>
<feature type="domain" description="HTH tetR-type" evidence="6">
    <location>
        <begin position="15"/>
        <end position="75"/>
    </location>
</feature>
<evidence type="ECO:0000256" key="2">
    <source>
        <dbReference type="ARBA" id="ARBA00023125"/>
    </source>
</evidence>
<sequence>MGISAHGAGTVGRTPEARNRILDAAAEAFMRRGFAGTTLDDIADRIGATKGLIYYHFRSKFDVFLAVYEEGMRRARERVEPHATSGGSGRERLAAMSRAHLLNLMTDLAYHQVVHQGVRAQDSVELKIRQRDALSALNELRRDYERMFRRVIAEGMRDGSLREVDGSLAARTLLSNLNAVDMWYRKIEGQPADEVEELADHVVDLLIGGLAASPADQPTEPAEGGPGRRQR</sequence>
<dbReference type="PRINTS" id="PR00455">
    <property type="entry name" value="HTHTETR"/>
</dbReference>
<keyword evidence="1" id="KW-0805">Transcription regulation</keyword>
<dbReference type="PANTHER" id="PTHR30055">
    <property type="entry name" value="HTH-TYPE TRANSCRIPTIONAL REGULATOR RUTR"/>
    <property type="match status" value="1"/>
</dbReference>
<dbReference type="SUPFAM" id="SSF46689">
    <property type="entry name" value="Homeodomain-like"/>
    <property type="match status" value="1"/>
</dbReference>
<gene>
    <name evidence="7" type="ORF">ACFQZU_13740</name>
</gene>
<keyword evidence="2 4" id="KW-0238">DNA-binding</keyword>
<dbReference type="InterPro" id="IPR041490">
    <property type="entry name" value="KstR2_TetR_C"/>
</dbReference>
<dbReference type="SUPFAM" id="SSF48498">
    <property type="entry name" value="Tetracyclin repressor-like, C-terminal domain"/>
    <property type="match status" value="1"/>
</dbReference>
<dbReference type="PANTHER" id="PTHR30055:SF234">
    <property type="entry name" value="HTH-TYPE TRANSCRIPTIONAL REGULATOR BETI"/>
    <property type="match status" value="1"/>
</dbReference>
<dbReference type="InterPro" id="IPR050109">
    <property type="entry name" value="HTH-type_TetR-like_transc_reg"/>
</dbReference>
<dbReference type="Gene3D" id="1.10.10.60">
    <property type="entry name" value="Homeodomain-like"/>
    <property type="match status" value="1"/>
</dbReference>
<keyword evidence="8" id="KW-1185">Reference proteome</keyword>
<dbReference type="Pfam" id="PF00440">
    <property type="entry name" value="TetR_N"/>
    <property type="match status" value="1"/>
</dbReference>
<dbReference type="Proteomes" id="UP001596956">
    <property type="component" value="Unassembled WGS sequence"/>
</dbReference>
<protein>
    <submittedName>
        <fullName evidence="7">TetR family transcriptional regulator</fullName>
    </submittedName>
</protein>
<name>A0ABW3BHW8_9ACTN</name>
<dbReference type="InterPro" id="IPR001647">
    <property type="entry name" value="HTH_TetR"/>
</dbReference>
<dbReference type="InterPro" id="IPR036271">
    <property type="entry name" value="Tet_transcr_reg_TetR-rel_C_sf"/>
</dbReference>
<dbReference type="Gene3D" id="1.10.357.10">
    <property type="entry name" value="Tetracycline Repressor, domain 2"/>
    <property type="match status" value="1"/>
</dbReference>
<evidence type="ECO:0000256" key="3">
    <source>
        <dbReference type="ARBA" id="ARBA00023163"/>
    </source>
</evidence>
<evidence type="ECO:0000256" key="1">
    <source>
        <dbReference type="ARBA" id="ARBA00023015"/>
    </source>
</evidence>
<comment type="caution">
    <text evidence="7">The sequence shown here is derived from an EMBL/GenBank/DDBJ whole genome shotgun (WGS) entry which is preliminary data.</text>
</comment>
<reference evidence="8" key="1">
    <citation type="journal article" date="2019" name="Int. J. Syst. Evol. Microbiol.">
        <title>The Global Catalogue of Microorganisms (GCM) 10K type strain sequencing project: providing services to taxonomists for standard genome sequencing and annotation.</title>
        <authorList>
            <consortium name="The Broad Institute Genomics Platform"/>
            <consortium name="The Broad Institute Genome Sequencing Center for Infectious Disease"/>
            <person name="Wu L."/>
            <person name="Ma J."/>
        </authorList>
    </citation>
    <scope>NUCLEOTIDE SEQUENCE [LARGE SCALE GENOMIC DNA]</scope>
    <source>
        <strain evidence="8">CCUG 63369</strain>
    </source>
</reference>
<feature type="DNA-binding region" description="H-T-H motif" evidence="4">
    <location>
        <begin position="38"/>
        <end position="57"/>
    </location>
</feature>
<dbReference type="InterPro" id="IPR009057">
    <property type="entry name" value="Homeodomain-like_sf"/>
</dbReference>
<keyword evidence="3" id="KW-0804">Transcription</keyword>
<organism evidence="7 8">
    <name type="scientific">Streptomonospora algeriensis</name>
    <dbReference type="NCBI Taxonomy" id="995084"/>
    <lineage>
        <taxon>Bacteria</taxon>
        <taxon>Bacillati</taxon>
        <taxon>Actinomycetota</taxon>
        <taxon>Actinomycetes</taxon>
        <taxon>Streptosporangiales</taxon>
        <taxon>Nocardiopsidaceae</taxon>
        <taxon>Streptomonospora</taxon>
    </lineage>
</organism>
<evidence type="ECO:0000256" key="5">
    <source>
        <dbReference type="SAM" id="MobiDB-lite"/>
    </source>
</evidence>
<evidence type="ECO:0000313" key="7">
    <source>
        <dbReference type="EMBL" id="MFD0802369.1"/>
    </source>
</evidence>
<dbReference type="PROSITE" id="PS50977">
    <property type="entry name" value="HTH_TETR_2"/>
    <property type="match status" value="1"/>
</dbReference>
<dbReference type="EMBL" id="JBHTHR010000453">
    <property type="protein sequence ID" value="MFD0802369.1"/>
    <property type="molecule type" value="Genomic_DNA"/>
</dbReference>
<evidence type="ECO:0000313" key="8">
    <source>
        <dbReference type="Proteomes" id="UP001596956"/>
    </source>
</evidence>
<dbReference type="InterPro" id="IPR023772">
    <property type="entry name" value="DNA-bd_HTH_TetR-type_CS"/>
</dbReference>
<evidence type="ECO:0000256" key="4">
    <source>
        <dbReference type="PROSITE-ProRule" id="PRU00335"/>
    </source>
</evidence>
<accession>A0ABW3BHW8</accession>
<dbReference type="PROSITE" id="PS01081">
    <property type="entry name" value="HTH_TETR_1"/>
    <property type="match status" value="1"/>
</dbReference>